<accession>A0A5A5RX21</accession>
<dbReference type="EMBL" id="BHVQ01000046">
    <property type="protein sequence ID" value="GCA81163.1"/>
    <property type="molecule type" value="Genomic_DNA"/>
</dbReference>
<evidence type="ECO:0000256" key="1">
    <source>
        <dbReference type="SAM" id="Phobius"/>
    </source>
</evidence>
<organism evidence="2 3">
    <name type="scientific">Microcystis aeruginosa NIES-2521</name>
    <dbReference type="NCBI Taxonomy" id="2303983"/>
    <lineage>
        <taxon>Bacteria</taxon>
        <taxon>Bacillati</taxon>
        <taxon>Cyanobacteriota</taxon>
        <taxon>Cyanophyceae</taxon>
        <taxon>Oscillatoriophycideae</taxon>
        <taxon>Chroococcales</taxon>
        <taxon>Microcystaceae</taxon>
        <taxon>Microcystis</taxon>
    </lineage>
</organism>
<feature type="transmembrane region" description="Helical" evidence="1">
    <location>
        <begin position="44"/>
        <end position="64"/>
    </location>
</feature>
<protein>
    <submittedName>
        <fullName evidence="2">Uncharacterized protein</fullName>
    </submittedName>
</protein>
<evidence type="ECO:0000313" key="2">
    <source>
        <dbReference type="EMBL" id="GCA81163.1"/>
    </source>
</evidence>
<reference evidence="2 3" key="1">
    <citation type="submission" date="2018-09" db="EMBL/GenBank/DDBJ databases">
        <title>Evolutionary history of phycoerythrin pigmentation in the water bloom-forming cyanobacterium Microcystis aeruginosa.</title>
        <authorList>
            <person name="Tanabe Y."/>
            <person name="Tanabe Y."/>
            <person name="Yamaguchi H."/>
        </authorList>
    </citation>
    <scope>NUCLEOTIDE SEQUENCE [LARGE SCALE GENOMIC DNA]</scope>
    <source>
        <strain evidence="2 3">NIES-2521</strain>
    </source>
</reference>
<name>A0A5A5RX21_MICAE</name>
<sequence length="78" mass="8783">MMSFLAVQQVNIGALSQVEVVTILFQVMLVMTKFMERMGMMSSMVVLVMIGFLVVVGMMLSMVIQEMITLPTMQVMTR</sequence>
<evidence type="ECO:0000313" key="3">
    <source>
        <dbReference type="Proteomes" id="UP000324689"/>
    </source>
</evidence>
<dbReference type="AlphaFoldDB" id="A0A5A5RX21"/>
<comment type="caution">
    <text evidence="2">The sequence shown here is derived from an EMBL/GenBank/DDBJ whole genome shotgun (WGS) entry which is preliminary data.</text>
</comment>
<feature type="transmembrane region" description="Helical" evidence="1">
    <location>
        <begin position="12"/>
        <end position="32"/>
    </location>
</feature>
<proteinExistence type="predicted"/>
<dbReference type="Proteomes" id="UP000324689">
    <property type="component" value="Unassembled WGS sequence"/>
</dbReference>
<keyword evidence="1" id="KW-0812">Transmembrane</keyword>
<keyword evidence="1" id="KW-0472">Membrane</keyword>
<keyword evidence="1" id="KW-1133">Transmembrane helix</keyword>
<gene>
    <name evidence="2" type="ORF">MiTs_03175</name>
</gene>